<dbReference type="Proteomes" id="UP000182870">
    <property type="component" value="Unassembled WGS sequence"/>
</dbReference>
<protein>
    <submittedName>
        <fullName evidence="2">Uncharacterized protein</fullName>
    </submittedName>
</protein>
<dbReference type="AlphaFoldDB" id="A0A1H0ZP56"/>
<gene>
    <name evidence="2" type="ORF">SAMN05216392_1367</name>
</gene>
<keyword evidence="1" id="KW-0812">Transmembrane</keyword>
<evidence type="ECO:0000313" key="2">
    <source>
        <dbReference type="EMBL" id="SDQ29250.1"/>
    </source>
</evidence>
<accession>A0A1H0ZP56</accession>
<keyword evidence="1" id="KW-0472">Membrane</keyword>
<feature type="transmembrane region" description="Helical" evidence="1">
    <location>
        <begin position="6"/>
        <end position="21"/>
    </location>
</feature>
<dbReference type="EMBL" id="FNKE01000001">
    <property type="protein sequence ID" value="SDQ29250.1"/>
    <property type="molecule type" value="Genomic_DNA"/>
</dbReference>
<evidence type="ECO:0000256" key="1">
    <source>
        <dbReference type="SAM" id="Phobius"/>
    </source>
</evidence>
<proteinExistence type="predicted"/>
<reference evidence="2 3" key="1">
    <citation type="submission" date="2016-10" db="EMBL/GenBank/DDBJ databases">
        <authorList>
            <person name="de Groot N.N."/>
        </authorList>
    </citation>
    <scope>NUCLEOTIDE SEQUENCE [LARGE SCALE GENOMIC DNA]</scope>
    <source>
        <strain evidence="2 3">Sb05</strain>
    </source>
</reference>
<keyword evidence="1" id="KW-1133">Transmembrane helix</keyword>
<feature type="transmembrane region" description="Helical" evidence="1">
    <location>
        <begin position="28"/>
        <end position="48"/>
    </location>
</feature>
<evidence type="ECO:0000313" key="3">
    <source>
        <dbReference type="Proteomes" id="UP000182870"/>
    </source>
</evidence>
<name>A0A1H0ZP56_STREI</name>
<sequence>MKEISIYVRIIDLILLVLAFLDSGVKSVLILAAVIFILSALMQVIMSYKRVKLSHHI</sequence>
<dbReference type="RefSeq" id="WP_200769383.1">
    <property type="nucleotide sequence ID" value="NZ_FNJY01000001.1"/>
</dbReference>
<organism evidence="2 3">
    <name type="scientific">Streptococcus equinus</name>
    <name type="common">Streptococcus bovis</name>
    <dbReference type="NCBI Taxonomy" id="1335"/>
    <lineage>
        <taxon>Bacteria</taxon>
        <taxon>Bacillati</taxon>
        <taxon>Bacillota</taxon>
        <taxon>Bacilli</taxon>
        <taxon>Lactobacillales</taxon>
        <taxon>Streptococcaceae</taxon>
        <taxon>Streptococcus</taxon>
    </lineage>
</organism>